<dbReference type="Pfam" id="PF13304">
    <property type="entry name" value="AAA_21"/>
    <property type="match status" value="1"/>
</dbReference>
<name>A0ABR8DGE2_9NOSO</name>
<dbReference type="Pfam" id="PF13175">
    <property type="entry name" value="AAA_15"/>
    <property type="match status" value="1"/>
</dbReference>
<evidence type="ECO:0000313" key="4">
    <source>
        <dbReference type="Proteomes" id="UP000623440"/>
    </source>
</evidence>
<dbReference type="EMBL" id="JACJSI010000003">
    <property type="protein sequence ID" value="MBD2528415.1"/>
    <property type="molecule type" value="Genomic_DNA"/>
</dbReference>
<dbReference type="Gene3D" id="3.40.50.300">
    <property type="entry name" value="P-loop containing nucleotide triphosphate hydrolases"/>
    <property type="match status" value="1"/>
</dbReference>
<reference evidence="3 4" key="1">
    <citation type="journal article" date="2020" name="ISME J.">
        <title>Comparative genomics reveals insights into cyanobacterial evolution and habitat adaptation.</title>
        <authorList>
            <person name="Chen M.Y."/>
            <person name="Teng W.K."/>
            <person name="Zhao L."/>
            <person name="Hu C.X."/>
            <person name="Zhou Y.K."/>
            <person name="Han B.P."/>
            <person name="Song L.R."/>
            <person name="Shu W.S."/>
        </authorList>
    </citation>
    <scope>NUCLEOTIDE SEQUENCE [LARGE SCALE GENOMIC DNA]</scope>
    <source>
        <strain evidence="3 4">FACHB-838</strain>
    </source>
</reference>
<dbReference type="RefSeq" id="WP_190939079.1">
    <property type="nucleotide sequence ID" value="NZ_JACJSI010000003.1"/>
</dbReference>
<evidence type="ECO:0000259" key="1">
    <source>
        <dbReference type="Pfam" id="PF13175"/>
    </source>
</evidence>
<dbReference type="InterPro" id="IPR041685">
    <property type="entry name" value="AAA_GajA/Old/RecF-like"/>
</dbReference>
<gene>
    <name evidence="3" type="ORF">H6G97_02120</name>
</gene>
<dbReference type="InterPro" id="IPR003959">
    <property type="entry name" value="ATPase_AAA_core"/>
</dbReference>
<dbReference type="CDD" id="cd00267">
    <property type="entry name" value="ABC_ATPase"/>
    <property type="match status" value="1"/>
</dbReference>
<dbReference type="PANTHER" id="PTHR43581:SF4">
    <property type="entry name" value="ATP_GTP PHOSPHATASE"/>
    <property type="match status" value="1"/>
</dbReference>
<evidence type="ECO:0000259" key="2">
    <source>
        <dbReference type="Pfam" id="PF13304"/>
    </source>
</evidence>
<evidence type="ECO:0000313" key="3">
    <source>
        <dbReference type="EMBL" id="MBD2528415.1"/>
    </source>
</evidence>
<dbReference type="InterPro" id="IPR051396">
    <property type="entry name" value="Bact_Antivir_Def_Nuclease"/>
</dbReference>
<feature type="domain" description="Endonuclease GajA/Old nuclease/RecF-like AAA" evidence="1">
    <location>
        <begin position="1"/>
        <end position="130"/>
    </location>
</feature>
<sequence length="513" mass="60399">MGIDKVYIENFKNLIEFEIDLAEGFMETVLLGQNATGKSNLIEALVLIFKYLDLEGMPSFSYKIEYVCRGHKVKIEFDTKRSFYIDDNKITIKDFYARKNEYLPKYVFTYYSGVSNRLEEHFNDHQKKFYDKIIKPSVDAAEIEDLRKLFYVRLIHSYFVLLAFFSFEDDESSQFLRKYLDIDDLESILFVLKDPEWKGNDDPRFWGATGLVKDFLDKVWNYSTAPIYYIDKYSLDFRKQIDQPRLYLYVSDKNKLKEIAKFYTSNTEFFKALESTYISNLIQEIKVKVKKRNIRGELTFRDLSEGEQQLLTVLGLLKFTKDEESLILLDEPDTHLNPLWKWQYLKLLQEVVQKHETTQIILNTHDPLVIGSMTKEQVRIFRKDEDTGRTIVFEPETDPKGLGVAGILTSELFGLPTTLDEETQRALDHKHRLTAKQQQGGLSSEERKELDEALQTLEGLGFTRTFRDPLYQKFVTAWHRQERFQKPTLTLEDLKEQNELALSLLNEIMEAEQ</sequence>
<feature type="domain" description="ATPase AAA-type core" evidence="2">
    <location>
        <begin position="174"/>
        <end position="370"/>
    </location>
</feature>
<dbReference type="PANTHER" id="PTHR43581">
    <property type="entry name" value="ATP/GTP PHOSPHATASE"/>
    <property type="match status" value="1"/>
</dbReference>
<dbReference type="Proteomes" id="UP000623440">
    <property type="component" value="Unassembled WGS sequence"/>
</dbReference>
<dbReference type="InterPro" id="IPR027417">
    <property type="entry name" value="P-loop_NTPase"/>
</dbReference>
<proteinExistence type="predicted"/>
<protein>
    <submittedName>
        <fullName evidence="3">AAA family ATPase</fullName>
    </submittedName>
</protein>
<organism evidence="3 4">
    <name type="scientific">Nostoc flagelliforme FACHB-838</name>
    <dbReference type="NCBI Taxonomy" id="2692904"/>
    <lineage>
        <taxon>Bacteria</taxon>
        <taxon>Bacillati</taxon>
        <taxon>Cyanobacteriota</taxon>
        <taxon>Cyanophyceae</taxon>
        <taxon>Nostocales</taxon>
        <taxon>Nostocaceae</taxon>
        <taxon>Nostoc</taxon>
    </lineage>
</organism>
<keyword evidence="4" id="KW-1185">Reference proteome</keyword>
<comment type="caution">
    <text evidence="3">The sequence shown here is derived from an EMBL/GenBank/DDBJ whole genome shotgun (WGS) entry which is preliminary data.</text>
</comment>
<dbReference type="SUPFAM" id="SSF52540">
    <property type="entry name" value="P-loop containing nucleoside triphosphate hydrolases"/>
    <property type="match status" value="1"/>
</dbReference>
<accession>A0ABR8DGE2</accession>